<dbReference type="Proteomes" id="UP001165083">
    <property type="component" value="Unassembled WGS sequence"/>
</dbReference>
<evidence type="ECO:0000313" key="2">
    <source>
        <dbReference type="Proteomes" id="UP001165083"/>
    </source>
</evidence>
<gene>
    <name evidence="1" type="ORF">Plil01_000843100</name>
</gene>
<keyword evidence="2" id="KW-1185">Reference proteome</keyword>
<sequence length="129" mass="14487">MLWQIEVLAIVEPSAEDSSDNVLRILFASPPRHRHPDTRAHAVVNPHVVAGVLRGLKQIWKQVAHTMMEICESNSDYVVLPHQLQPPGQFPQGLDEQELYLLQQSRANLALPTHDELASRLIEAIAAVY</sequence>
<dbReference type="OrthoDB" id="123915at2759"/>
<reference evidence="1" key="1">
    <citation type="submission" date="2023-04" db="EMBL/GenBank/DDBJ databases">
        <title>Phytophthora lilii NBRC 32176.</title>
        <authorList>
            <person name="Ichikawa N."/>
            <person name="Sato H."/>
            <person name="Tonouchi N."/>
        </authorList>
    </citation>
    <scope>NUCLEOTIDE SEQUENCE</scope>
    <source>
        <strain evidence="1">NBRC 32176</strain>
    </source>
</reference>
<dbReference type="EMBL" id="BSXW01000405">
    <property type="protein sequence ID" value="GMF21361.1"/>
    <property type="molecule type" value="Genomic_DNA"/>
</dbReference>
<comment type="caution">
    <text evidence="1">The sequence shown here is derived from an EMBL/GenBank/DDBJ whole genome shotgun (WGS) entry which is preliminary data.</text>
</comment>
<accession>A0A9W6TWH8</accession>
<evidence type="ECO:0000313" key="1">
    <source>
        <dbReference type="EMBL" id="GMF21361.1"/>
    </source>
</evidence>
<protein>
    <submittedName>
        <fullName evidence="1">Unnamed protein product</fullName>
    </submittedName>
</protein>
<proteinExistence type="predicted"/>
<name>A0A9W6TWH8_9STRA</name>
<dbReference type="AlphaFoldDB" id="A0A9W6TWH8"/>
<organism evidence="1 2">
    <name type="scientific">Phytophthora lilii</name>
    <dbReference type="NCBI Taxonomy" id="2077276"/>
    <lineage>
        <taxon>Eukaryota</taxon>
        <taxon>Sar</taxon>
        <taxon>Stramenopiles</taxon>
        <taxon>Oomycota</taxon>
        <taxon>Peronosporomycetes</taxon>
        <taxon>Peronosporales</taxon>
        <taxon>Peronosporaceae</taxon>
        <taxon>Phytophthora</taxon>
    </lineage>
</organism>